<comment type="caution">
    <text evidence="3">The sequence shown here is derived from an EMBL/GenBank/DDBJ whole genome shotgun (WGS) entry which is preliminary data.</text>
</comment>
<dbReference type="AlphaFoldDB" id="A0AB34X0L1"/>
<reference evidence="3 4" key="1">
    <citation type="submission" date="2016-01" db="EMBL/GenBank/DDBJ databases">
        <authorList>
            <person name="Mitreva M."/>
            <person name="Pepin K.H."/>
            <person name="Mihindukulasuriya K.A."/>
            <person name="Fulton R."/>
            <person name="Fronick C."/>
            <person name="O'Laughlin M."/>
            <person name="Miner T."/>
            <person name="Herter B."/>
            <person name="Rosa B.A."/>
            <person name="Cordes M."/>
            <person name="Tomlinson C."/>
            <person name="Wollam A."/>
            <person name="Palsikar V.B."/>
            <person name="Mardis E.R."/>
            <person name="Wilson R.K."/>
        </authorList>
    </citation>
    <scope>NUCLEOTIDE SEQUENCE [LARGE SCALE GENOMIC DNA]</scope>
    <source>
        <strain evidence="3 4">DNF00696</strain>
    </source>
</reference>
<evidence type="ECO:0000256" key="2">
    <source>
        <dbReference type="SAM" id="Phobius"/>
    </source>
</evidence>
<keyword evidence="2" id="KW-0472">Membrane</keyword>
<feature type="compositionally biased region" description="Polar residues" evidence="1">
    <location>
        <begin position="368"/>
        <end position="391"/>
    </location>
</feature>
<proteinExistence type="predicted"/>
<name>A0AB34X0L1_9ACTO</name>
<evidence type="ECO:0000313" key="3">
    <source>
        <dbReference type="EMBL" id="KXB81315.1"/>
    </source>
</evidence>
<evidence type="ECO:0000256" key="1">
    <source>
        <dbReference type="SAM" id="MobiDB-lite"/>
    </source>
</evidence>
<organism evidence="3 4">
    <name type="scientific">Varibaculum cambriense</name>
    <dbReference type="NCBI Taxonomy" id="184870"/>
    <lineage>
        <taxon>Bacteria</taxon>
        <taxon>Bacillati</taxon>
        <taxon>Actinomycetota</taxon>
        <taxon>Actinomycetes</taxon>
        <taxon>Actinomycetales</taxon>
        <taxon>Actinomycetaceae</taxon>
        <taxon>Varibaculum</taxon>
    </lineage>
</organism>
<sequence length="441" mass="46568">METKNLKGRPPKMTSRIGKRTIAILAFIALALSVIIPLSVPKAFSAPDTNNLKAYQPKIEKVVSDFTAIIKDKGSYTYRVINGHIYSPALDTIAPGFGEGREIPRLIEDSKYSIEDILGKGASGVGKSHSNVTPDGKTVSAGEFAIFSLTKTVDEAKLKEIITEELGKFLAENPKPSDTTKPGCRKAEVKDYSEGIEKLVKRIGKPISGDNSYLWAINQGLGADHKVKISLDLTDEQVKQVFGENAKSSRSMTGPTLAVDENGKTYTAGEPTEYFGVDDASKFDREAMTKIITDKVSEFLAKNPQEICEGGSDTKPGTNEPTVDPTKPGKDDTKPGNDTKPGDTTEPDAKPADTGKDTPKPDAGDNKPGTSATTDSDNKSDNGAATTSGEDGQTVLEKPAETGGLATTGAAALTALGVSVLLVATGVGLAVYRKKSAGKNV</sequence>
<dbReference type="Proteomes" id="UP000070572">
    <property type="component" value="Unassembled WGS sequence"/>
</dbReference>
<protein>
    <submittedName>
        <fullName evidence="3">LPXTG-motif protein cell wall anchor domain protein</fullName>
    </submittedName>
</protein>
<evidence type="ECO:0000313" key="4">
    <source>
        <dbReference type="Proteomes" id="UP000070572"/>
    </source>
</evidence>
<accession>A0AB34X0L1</accession>
<feature type="compositionally biased region" description="Basic and acidic residues" evidence="1">
    <location>
        <begin position="327"/>
        <end position="365"/>
    </location>
</feature>
<keyword evidence="2" id="KW-1133">Transmembrane helix</keyword>
<gene>
    <name evidence="3" type="ORF">HMPREF1862_00587</name>
</gene>
<dbReference type="EMBL" id="LSDN01000011">
    <property type="protein sequence ID" value="KXB81315.1"/>
    <property type="molecule type" value="Genomic_DNA"/>
</dbReference>
<feature type="transmembrane region" description="Helical" evidence="2">
    <location>
        <begin position="410"/>
        <end position="432"/>
    </location>
</feature>
<keyword evidence="2" id="KW-0812">Transmembrane</keyword>
<feature type="region of interest" description="Disordered" evidence="1">
    <location>
        <begin position="306"/>
        <end position="401"/>
    </location>
</feature>